<evidence type="ECO:0000313" key="5">
    <source>
        <dbReference type="Proteomes" id="UP000204551"/>
    </source>
</evidence>
<dbReference type="GO" id="GO:0016746">
    <property type="term" value="F:acyltransferase activity"/>
    <property type="evidence" value="ECO:0007669"/>
    <property type="project" value="UniProtKB-KW"/>
</dbReference>
<keyword evidence="2" id="KW-0012">Acyltransferase</keyword>
<dbReference type="SUPFAM" id="SSF51161">
    <property type="entry name" value="Trimeric LpxA-like enzymes"/>
    <property type="match status" value="1"/>
</dbReference>
<feature type="domain" description="Mannose-1-phosphate guanyltransferase C-terminal" evidence="3">
    <location>
        <begin position="52"/>
        <end position="139"/>
    </location>
</feature>
<evidence type="ECO:0000256" key="2">
    <source>
        <dbReference type="ARBA" id="ARBA00023315"/>
    </source>
</evidence>
<dbReference type="PANTHER" id="PTHR43584">
    <property type="entry name" value="NUCLEOTIDYL TRANSFERASE"/>
    <property type="match status" value="1"/>
</dbReference>
<dbReference type="InterPro" id="IPR056729">
    <property type="entry name" value="GMPPB_C"/>
</dbReference>
<evidence type="ECO:0000259" key="3">
    <source>
        <dbReference type="Pfam" id="PF25087"/>
    </source>
</evidence>
<evidence type="ECO:0000313" key="4">
    <source>
        <dbReference type="EMBL" id="ASO05275.1"/>
    </source>
</evidence>
<organism evidence="4 5">
    <name type="scientific">Arenibacter algicola</name>
    <dbReference type="NCBI Taxonomy" id="616991"/>
    <lineage>
        <taxon>Bacteria</taxon>
        <taxon>Pseudomonadati</taxon>
        <taxon>Bacteroidota</taxon>
        <taxon>Flavobacteriia</taxon>
        <taxon>Flavobacteriales</taxon>
        <taxon>Flavobacteriaceae</taxon>
        <taxon>Arenibacter</taxon>
    </lineage>
</organism>
<protein>
    <submittedName>
        <fullName evidence="4">Bifunctional protein GlmU</fullName>
    </submittedName>
</protein>
<dbReference type="RefSeq" id="WP_093978070.1">
    <property type="nucleotide sequence ID" value="NZ_CP022515.1"/>
</dbReference>
<gene>
    <name evidence="4" type="primary">glmU</name>
    <name evidence="4" type="ORF">AREALGSMS7_01811</name>
</gene>
<dbReference type="KEGG" id="aalg:AREALGSMS7_01811"/>
<dbReference type="STRING" id="616991.GCA_000733925_00187"/>
<name>A0A221UV97_9FLAO</name>
<dbReference type="InterPro" id="IPR050065">
    <property type="entry name" value="GlmU-like"/>
</dbReference>
<keyword evidence="1" id="KW-0808">Transferase</keyword>
<dbReference type="InterPro" id="IPR011004">
    <property type="entry name" value="Trimer_LpxA-like_sf"/>
</dbReference>
<dbReference type="Pfam" id="PF25087">
    <property type="entry name" value="GMPPB_C"/>
    <property type="match status" value="1"/>
</dbReference>
<dbReference type="eggNOG" id="COG1207">
    <property type="taxonomic scope" value="Bacteria"/>
</dbReference>
<dbReference type="PANTHER" id="PTHR43584:SF8">
    <property type="entry name" value="N-ACETYLMURAMATE ALPHA-1-PHOSPHATE URIDYLYLTRANSFERASE"/>
    <property type="match status" value="1"/>
</dbReference>
<sequence>MRDITEYIADFYSHFPSQNGVLPWEITPYISTIISKKILELNTDDYAIAAGIAIHKTAIIEKGVILKEPVIISGNCFVASHAYLRGGVFLGEGVRIGPGSEIKSSFIGNHSSMAHFNFIGDSIIGGHVNFEAGALIANHYNERSDKTIWAQVKGSRTNTGSVKFGALVGDNSRIGANAVLSPGTILPKGSIVKRLELIEQNN</sequence>
<dbReference type="Gene3D" id="2.160.10.10">
    <property type="entry name" value="Hexapeptide repeat proteins"/>
    <property type="match status" value="1"/>
</dbReference>
<evidence type="ECO:0000256" key="1">
    <source>
        <dbReference type="ARBA" id="ARBA00022679"/>
    </source>
</evidence>
<proteinExistence type="predicted"/>
<dbReference type="GO" id="GO:0016779">
    <property type="term" value="F:nucleotidyltransferase activity"/>
    <property type="evidence" value="ECO:0007669"/>
    <property type="project" value="UniProtKB-ARBA"/>
</dbReference>
<dbReference type="Proteomes" id="UP000204551">
    <property type="component" value="Chromosome"/>
</dbReference>
<dbReference type="EMBL" id="CP022515">
    <property type="protein sequence ID" value="ASO05275.1"/>
    <property type="molecule type" value="Genomic_DNA"/>
</dbReference>
<accession>A0A221UV97</accession>
<dbReference type="AlphaFoldDB" id="A0A221UV97"/>
<reference evidence="4 5" key="1">
    <citation type="submission" date="2017-07" db="EMBL/GenBank/DDBJ databases">
        <title>Genome Sequence of Arenibacter algicola Strain SMS7 Isolated from a culture of the Diatom Skeletonema marinoi.</title>
        <authorList>
            <person name="Topel M."/>
            <person name="Pinder M.I.M."/>
            <person name="Johansson O.N."/>
            <person name="Kourtchenko O."/>
            <person name="Godhe A."/>
            <person name="Clarke A.K."/>
        </authorList>
    </citation>
    <scope>NUCLEOTIDE SEQUENCE [LARGE SCALE GENOMIC DNA]</scope>
    <source>
        <strain evidence="4 5">SMS7</strain>
    </source>
</reference>